<evidence type="ECO:0008006" key="3">
    <source>
        <dbReference type="Google" id="ProtNLM"/>
    </source>
</evidence>
<evidence type="ECO:0000313" key="2">
    <source>
        <dbReference type="EMBL" id="POH36926.1"/>
    </source>
</evidence>
<keyword evidence="1" id="KW-0732">Signal</keyword>
<accession>A0A2P4R6V4</accession>
<evidence type="ECO:0000256" key="1">
    <source>
        <dbReference type="SAM" id="SignalP"/>
    </source>
</evidence>
<reference evidence="2" key="1">
    <citation type="submission" date="2018-01" db="EMBL/GenBank/DDBJ databases">
        <title>Genome sequnecing of Lactobacillus formosensis KACC 18721.</title>
        <authorList>
            <person name="Kim S.-J."/>
            <person name="Heo J."/>
        </authorList>
    </citation>
    <scope>NUCLEOTIDE SEQUENCE</scope>
    <source>
        <strain evidence="2">KACC 18721</strain>
    </source>
</reference>
<proteinExistence type="predicted"/>
<gene>
    <name evidence="2" type="ORF">C2R26_05755</name>
</gene>
<comment type="caution">
    <text evidence="2">The sequence shown here is derived from an EMBL/GenBank/DDBJ whole genome shotgun (WGS) entry which is preliminary data.</text>
</comment>
<name>A0A2P4R6V4_9LACO</name>
<feature type="signal peptide" evidence="1">
    <location>
        <begin position="1"/>
        <end position="26"/>
    </location>
</feature>
<protein>
    <recommendedName>
        <fullName evidence="3">Surface layer protein A domain-containing protein</fullName>
    </recommendedName>
</protein>
<feature type="chain" id="PRO_5015177729" description="Surface layer protein A domain-containing protein" evidence="1">
    <location>
        <begin position="27"/>
        <end position="191"/>
    </location>
</feature>
<organism evidence="2">
    <name type="scientific">Companilactobacillus formosensis</name>
    <dbReference type="NCBI Taxonomy" id="1617889"/>
    <lineage>
        <taxon>Bacteria</taxon>
        <taxon>Bacillati</taxon>
        <taxon>Bacillota</taxon>
        <taxon>Bacilli</taxon>
        <taxon>Lactobacillales</taxon>
        <taxon>Lactobacillaceae</taxon>
        <taxon>Companilactobacillus</taxon>
    </lineage>
</organism>
<dbReference type="AlphaFoldDB" id="A0A2P4R6V4"/>
<dbReference type="EMBL" id="PPWZ01000036">
    <property type="protein sequence ID" value="POH36926.1"/>
    <property type="molecule type" value="Genomic_DNA"/>
</dbReference>
<sequence length="191" mass="21296">MKRHSIILAVLLTLVSVFGFSTSVKASTNTSDVTGILYARKQTTIYNLNDQGDFVASTSRALGPESAWYYNQLKEVNFGENSDAAYYHVATNEWVKRDINIIAPQPTQKLPGQVDNYFDSDAKVITVKNNVKAPVYDSYGDKTGKFVDPNTAWRTDQLYVIGTGFPVELAAHRIGINEWLSTEDTNVTARF</sequence>